<evidence type="ECO:0000313" key="2">
    <source>
        <dbReference type="EMBL" id="MBU2759438.1"/>
    </source>
</evidence>
<sequence length="271" mass="28253">MTTLNAYLDGIGLLGPGLGSWPQALAILTGQSPYQNQKTVLLPPASLPTAERRRASPGVMAALEVGHAACAMANVPPADPASVFASSGSDGRICHSICTALASGDTMISPTQFHNSVHNAISGYWGISAGAMTPSSVVSAHDGSFAAGLLEAIVLLATTELPVLLIACDSDYPQPLHDARPIVDTFAVALLLKSTLSPGKTLAQISICSENLFTDAIVQTMNHPDLEILRQSNPAAHCLPLLQHIAIEKAGRLVLNYENPSCLSVDIATCR</sequence>
<dbReference type="Proteomes" id="UP000755654">
    <property type="component" value="Unassembled WGS sequence"/>
</dbReference>
<reference evidence="2 3" key="1">
    <citation type="journal article" date="2021" name="ISME J.">
        <title>Genomic evolution of the class Acidithiobacillia: deep-branching Proteobacteria living in extreme acidic conditions.</title>
        <authorList>
            <person name="Moya-Beltran A."/>
            <person name="Beard S."/>
            <person name="Rojas-Villalobos C."/>
            <person name="Issotta F."/>
            <person name="Gallardo Y."/>
            <person name="Ulloa R."/>
            <person name="Giaveno A."/>
            <person name="Degli Esposti M."/>
            <person name="Johnson D.B."/>
            <person name="Quatrini R."/>
        </authorList>
    </citation>
    <scope>NUCLEOTIDE SEQUENCE [LARGE SCALE GENOMIC DNA]</scope>
    <source>
        <strain evidence="2 3">RW2</strain>
    </source>
</reference>
<dbReference type="Gene3D" id="3.40.47.10">
    <property type="match status" value="1"/>
</dbReference>
<dbReference type="RefSeq" id="WP_215883139.1">
    <property type="nucleotide sequence ID" value="NZ_JAAOMP010000037.1"/>
</dbReference>
<evidence type="ECO:0000313" key="3">
    <source>
        <dbReference type="Proteomes" id="UP000755654"/>
    </source>
</evidence>
<gene>
    <name evidence="2" type="ORF">HAP95_04545</name>
</gene>
<feature type="domain" description="Beta-ketoacyl synthase-like N-terminal" evidence="1">
    <location>
        <begin position="38"/>
        <end position="201"/>
    </location>
</feature>
<dbReference type="InterPro" id="IPR016039">
    <property type="entry name" value="Thiolase-like"/>
</dbReference>
<evidence type="ECO:0000259" key="1">
    <source>
        <dbReference type="Pfam" id="PF13723"/>
    </source>
</evidence>
<accession>A0ABS5ZXT0</accession>
<dbReference type="Pfam" id="PF13723">
    <property type="entry name" value="Ketoacyl-synt_2"/>
    <property type="match status" value="1"/>
</dbReference>
<dbReference type="SUPFAM" id="SSF53901">
    <property type="entry name" value="Thiolase-like"/>
    <property type="match status" value="1"/>
</dbReference>
<dbReference type="EMBL" id="JAAOMP010000037">
    <property type="protein sequence ID" value="MBU2759438.1"/>
    <property type="molecule type" value="Genomic_DNA"/>
</dbReference>
<organism evidence="2 3">
    <name type="scientific">Acidithiobacillus sulfurivorans</name>
    <dbReference type="NCBI Taxonomy" id="1958756"/>
    <lineage>
        <taxon>Bacteria</taxon>
        <taxon>Pseudomonadati</taxon>
        <taxon>Pseudomonadota</taxon>
        <taxon>Acidithiobacillia</taxon>
        <taxon>Acidithiobacillales</taxon>
        <taxon>Acidithiobacillaceae</taxon>
        <taxon>Acidithiobacillus</taxon>
    </lineage>
</organism>
<comment type="caution">
    <text evidence="2">The sequence shown here is derived from an EMBL/GenBank/DDBJ whole genome shotgun (WGS) entry which is preliminary data.</text>
</comment>
<dbReference type="InterPro" id="IPR014030">
    <property type="entry name" value="Ketoacyl_synth_N"/>
</dbReference>
<keyword evidence="3" id="KW-1185">Reference proteome</keyword>
<protein>
    <submittedName>
        <fullName evidence="2">Beta-ketoacyl synthase chain length factor</fullName>
    </submittedName>
</protein>
<proteinExistence type="predicted"/>
<name>A0ABS5ZXT0_9PROT</name>